<accession>A0A5F8GKC4</accession>
<proteinExistence type="inferred from homology"/>
<feature type="compositionally biased region" description="Basic and acidic residues" evidence="4">
    <location>
        <begin position="56"/>
        <end position="72"/>
    </location>
</feature>
<dbReference type="AlphaFoldDB" id="A0A5F8GKC4"/>
<dbReference type="FunCoup" id="A0A5F8GKC4">
    <property type="interactions" value="1177"/>
</dbReference>
<dbReference type="Bgee" id="ENSMODG00000045096">
    <property type="expression patterns" value="Expressed in spermatocyte and 19 other cell types or tissues"/>
</dbReference>
<evidence type="ECO:0000256" key="3">
    <source>
        <dbReference type="ARBA" id="ARBA00023013"/>
    </source>
</evidence>
<reference evidence="5" key="2">
    <citation type="submission" date="2025-08" db="UniProtKB">
        <authorList>
            <consortium name="Ensembl"/>
        </authorList>
    </citation>
    <scope>IDENTIFICATION</scope>
</reference>
<reference evidence="5" key="3">
    <citation type="submission" date="2025-09" db="UniProtKB">
        <authorList>
            <consortium name="Ensembl"/>
        </authorList>
    </citation>
    <scope>IDENTIFICATION</scope>
</reference>
<dbReference type="GO" id="GO:0005737">
    <property type="term" value="C:cytoplasm"/>
    <property type="evidence" value="ECO:0000318"/>
    <property type="project" value="GO_Central"/>
</dbReference>
<evidence type="ECO:0000256" key="4">
    <source>
        <dbReference type="SAM" id="MobiDB-lite"/>
    </source>
</evidence>
<dbReference type="InterPro" id="IPR004171">
    <property type="entry name" value="cAMP_dep_PKI"/>
</dbReference>
<dbReference type="GO" id="GO:0004862">
    <property type="term" value="F:cAMP-dependent protein kinase inhibitor activity"/>
    <property type="evidence" value="ECO:0000318"/>
    <property type="project" value="GO_Central"/>
</dbReference>
<dbReference type="Proteomes" id="UP000002280">
    <property type="component" value="Chromosome 2"/>
</dbReference>
<name>A0A5F8GKC4_MONDO</name>
<protein>
    <submittedName>
        <fullName evidence="5">Uncharacterized protein</fullName>
    </submittedName>
</protein>
<dbReference type="PANTHER" id="PTHR15416">
    <property type="entry name" value="CAMP-DEPENDENT PROTEIN KINASE INHIBITOR/PKI"/>
    <property type="match status" value="1"/>
</dbReference>
<feature type="region of interest" description="Disordered" evidence="4">
    <location>
        <begin position="1"/>
        <end position="90"/>
    </location>
</feature>
<keyword evidence="3" id="KW-0649">Protein kinase inhibitor</keyword>
<evidence type="ECO:0000313" key="5">
    <source>
        <dbReference type="Ensembl" id="ENSMODP00000047955.1"/>
    </source>
</evidence>
<reference evidence="5 6" key="1">
    <citation type="journal article" date="2007" name="Nature">
        <title>Genome of the marsupial Monodelphis domestica reveals innovation in non-coding sequences.</title>
        <authorList>
            <person name="Mikkelsen T.S."/>
            <person name="Wakefield M.J."/>
            <person name="Aken B."/>
            <person name="Amemiya C.T."/>
            <person name="Chang J.L."/>
            <person name="Duke S."/>
            <person name="Garber M."/>
            <person name="Gentles A.J."/>
            <person name="Goodstadt L."/>
            <person name="Heger A."/>
            <person name="Jurka J."/>
            <person name="Kamal M."/>
            <person name="Mauceli E."/>
            <person name="Searle S.M."/>
            <person name="Sharpe T."/>
            <person name="Baker M.L."/>
            <person name="Batzer M.A."/>
            <person name="Benos P.V."/>
            <person name="Belov K."/>
            <person name="Clamp M."/>
            <person name="Cook A."/>
            <person name="Cuff J."/>
            <person name="Das R."/>
            <person name="Davidow L."/>
            <person name="Deakin J.E."/>
            <person name="Fazzari M.J."/>
            <person name="Glass J.L."/>
            <person name="Grabherr M."/>
            <person name="Greally J.M."/>
            <person name="Gu W."/>
            <person name="Hore T.A."/>
            <person name="Huttley G.A."/>
            <person name="Kleber M."/>
            <person name="Jirtle R.L."/>
            <person name="Koina E."/>
            <person name="Lee J.T."/>
            <person name="Mahony S."/>
            <person name="Marra M.A."/>
            <person name="Miller R.D."/>
            <person name="Nicholls R.D."/>
            <person name="Oda M."/>
            <person name="Papenfuss A.T."/>
            <person name="Parra Z.E."/>
            <person name="Pollock D.D."/>
            <person name="Ray D.A."/>
            <person name="Schein J.E."/>
            <person name="Speed T.P."/>
            <person name="Thompson K."/>
            <person name="VandeBerg J.L."/>
            <person name="Wade C.M."/>
            <person name="Walker J.A."/>
            <person name="Waters P.D."/>
            <person name="Webber C."/>
            <person name="Weidman J.R."/>
            <person name="Xie X."/>
            <person name="Zody M.C."/>
            <person name="Baldwin J."/>
            <person name="Abdouelleil A."/>
            <person name="Abdulkadir J."/>
            <person name="Abebe A."/>
            <person name="Abera B."/>
            <person name="Abreu J."/>
            <person name="Acer S.C."/>
            <person name="Aftuck L."/>
            <person name="Alexander A."/>
            <person name="An P."/>
            <person name="Anderson E."/>
            <person name="Anderson S."/>
            <person name="Arachi H."/>
            <person name="Azer M."/>
            <person name="Bachantsang P."/>
            <person name="Barry A."/>
            <person name="Bayul T."/>
            <person name="Berlin A."/>
            <person name="Bessette D."/>
            <person name="Bloom T."/>
            <person name="Bloom T."/>
            <person name="Boguslavskiy L."/>
            <person name="Bonnet C."/>
            <person name="Boukhgalter B."/>
            <person name="Bourzgui I."/>
            <person name="Brown A."/>
            <person name="Cahill P."/>
            <person name="Channer S."/>
            <person name="Cheshatsang Y."/>
            <person name="Chuda L."/>
            <person name="Citroen M."/>
            <person name="Collymore A."/>
            <person name="Cooke P."/>
            <person name="Costello M."/>
            <person name="D'Aco K."/>
            <person name="Daza R."/>
            <person name="De Haan G."/>
            <person name="DeGray S."/>
            <person name="DeMaso C."/>
            <person name="Dhargay N."/>
            <person name="Dooley K."/>
            <person name="Dooley E."/>
            <person name="Doricent M."/>
            <person name="Dorje P."/>
            <person name="Dorjee K."/>
            <person name="Dupes A."/>
            <person name="Elong R."/>
            <person name="Falk J."/>
            <person name="Farina A."/>
            <person name="Faro S."/>
            <person name="Ferguson D."/>
            <person name="Fisher S."/>
            <person name="Foley C.D."/>
            <person name="Franke A."/>
            <person name="Friedrich D."/>
            <person name="Gadbois L."/>
            <person name="Gearin G."/>
            <person name="Gearin C.R."/>
            <person name="Giannoukos G."/>
            <person name="Goode T."/>
            <person name="Graham J."/>
            <person name="Grandbois E."/>
            <person name="Grewal S."/>
            <person name="Gyaltsen K."/>
            <person name="Hafez N."/>
            <person name="Hagos B."/>
            <person name="Hall J."/>
            <person name="Henson C."/>
            <person name="Hollinger A."/>
            <person name="Honan T."/>
            <person name="Huard M.D."/>
            <person name="Hughes L."/>
            <person name="Hurhula B."/>
            <person name="Husby M.E."/>
            <person name="Kamat A."/>
            <person name="Kanga B."/>
            <person name="Kashin S."/>
            <person name="Khazanovich D."/>
            <person name="Kisner P."/>
            <person name="Lance K."/>
            <person name="Lara M."/>
            <person name="Lee W."/>
            <person name="Lennon N."/>
            <person name="Letendre F."/>
            <person name="LeVine R."/>
            <person name="Lipovsky A."/>
            <person name="Liu X."/>
            <person name="Liu J."/>
            <person name="Liu S."/>
            <person name="Lokyitsang T."/>
            <person name="Lokyitsang Y."/>
            <person name="Lubonja R."/>
            <person name="Lui A."/>
            <person name="MacDonald P."/>
            <person name="Magnisalis V."/>
            <person name="Maru K."/>
            <person name="Matthews C."/>
            <person name="McCusker W."/>
            <person name="McDonough S."/>
            <person name="Mehta T."/>
            <person name="Meldrim J."/>
            <person name="Meneus L."/>
            <person name="Mihai O."/>
            <person name="Mihalev A."/>
            <person name="Mihova T."/>
            <person name="Mittelman R."/>
            <person name="Mlenga V."/>
            <person name="Montmayeur A."/>
            <person name="Mulrain L."/>
            <person name="Navidi A."/>
            <person name="Naylor J."/>
            <person name="Negash T."/>
            <person name="Nguyen T."/>
            <person name="Nguyen N."/>
            <person name="Nicol R."/>
            <person name="Norbu C."/>
            <person name="Norbu N."/>
            <person name="Novod N."/>
            <person name="O'Neill B."/>
            <person name="Osman S."/>
            <person name="Markiewicz E."/>
            <person name="Oyono O.L."/>
            <person name="Patti C."/>
            <person name="Phunkhang P."/>
            <person name="Pierre F."/>
            <person name="Priest M."/>
            <person name="Raghuraman S."/>
            <person name="Rege F."/>
            <person name="Reyes R."/>
            <person name="Rise C."/>
            <person name="Rogov P."/>
            <person name="Ross K."/>
            <person name="Ryan E."/>
            <person name="Settipalli S."/>
            <person name="Shea T."/>
            <person name="Sherpa N."/>
            <person name="Shi L."/>
            <person name="Shih D."/>
            <person name="Sparrow T."/>
            <person name="Spaulding J."/>
            <person name="Stalker J."/>
            <person name="Stange-Thomann N."/>
            <person name="Stavropoulos S."/>
            <person name="Stone C."/>
            <person name="Strader C."/>
            <person name="Tesfaye S."/>
            <person name="Thomson T."/>
            <person name="Thoulutsang Y."/>
            <person name="Thoulutsang D."/>
            <person name="Topham K."/>
            <person name="Topping I."/>
            <person name="Tsamla T."/>
            <person name="Vassiliev H."/>
            <person name="Vo A."/>
            <person name="Wangchuk T."/>
            <person name="Wangdi T."/>
            <person name="Weiand M."/>
            <person name="Wilkinson J."/>
            <person name="Wilson A."/>
            <person name="Yadav S."/>
            <person name="Young G."/>
            <person name="Yu Q."/>
            <person name="Zembek L."/>
            <person name="Zhong D."/>
            <person name="Zimmer A."/>
            <person name="Zwirko Z."/>
            <person name="Jaffe D.B."/>
            <person name="Alvarez P."/>
            <person name="Brockman W."/>
            <person name="Butler J."/>
            <person name="Chin C."/>
            <person name="Gnerre S."/>
            <person name="MacCallum I."/>
            <person name="Graves J.A."/>
            <person name="Ponting C.P."/>
            <person name="Breen M."/>
            <person name="Samollow P.B."/>
            <person name="Lander E.S."/>
            <person name="Lindblad-Toh K."/>
        </authorList>
    </citation>
    <scope>NUCLEOTIDE SEQUENCE [LARGE SCALE GENOMIC DNA]</scope>
</reference>
<evidence type="ECO:0000256" key="1">
    <source>
        <dbReference type="ARBA" id="ARBA00002844"/>
    </source>
</evidence>
<sequence length="90" mass="10171">MRTDNWHTGGFDSEMTDVEPGDPEFSSSGRSGRRNAIPDIRGSSDTPGPSEVSNEPDSKKREIEKEKGERKTNRIQNPNFLISRYRGRCD</sequence>
<comment type="similarity">
    <text evidence="2">Belongs to the PKI family.</text>
</comment>
<keyword evidence="6" id="KW-1185">Reference proteome</keyword>
<evidence type="ECO:0000313" key="6">
    <source>
        <dbReference type="Proteomes" id="UP000002280"/>
    </source>
</evidence>
<dbReference type="Pfam" id="PF02827">
    <property type="entry name" value="PKI"/>
    <property type="match status" value="1"/>
</dbReference>
<comment type="function">
    <text evidence="1">Extremely potent competitive inhibitor of cAMP-dependent protein kinase activity, this protein interacts with the catalytic subunit of the enzyme after the cAMP-induced dissociation of its regulatory chains.</text>
</comment>
<organism evidence="5 6">
    <name type="scientific">Monodelphis domestica</name>
    <name type="common">Gray short-tailed opossum</name>
    <dbReference type="NCBI Taxonomy" id="13616"/>
    <lineage>
        <taxon>Eukaryota</taxon>
        <taxon>Metazoa</taxon>
        <taxon>Chordata</taxon>
        <taxon>Craniata</taxon>
        <taxon>Vertebrata</taxon>
        <taxon>Euteleostomi</taxon>
        <taxon>Mammalia</taxon>
        <taxon>Metatheria</taxon>
        <taxon>Didelphimorphia</taxon>
        <taxon>Didelphidae</taxon>
        <taxon>Monodelphis</taxon>
    </lineage>
</organism>
<dbReference type="InParanoid" id="A0A5F8GKC4"/>
<feature type="compositionally biased region" description="Polar residues" evidence="4">
    <location>
        <begin position="43"/>
        <end position="55"/>
    </location>
</feature>
<evidence type="ECO:0000256" key="2">
    <source>
        <dbReference type="ARBA" id="ARBA00006393"/>
    </source>
</evidence>
<dbReference type="GO" id="GO:0005634">
    <property type="term" value="C:nucleus"/>
    <property type="evidence" value="ECO:0000318"/>
    <property type="project" value="GO_Central"/>
</dbReference>
<dbReference type="Ensembl" id="ENSMODT00000078038.1">
    <property type="protein sequence ID" value="ENSMODP00000047955.1"/>
    <property type="gene ID" value="ENSMODG00000045096.1"/>
</dbReference>